<dbReference type="InterPro" id="IPR046348">
    <property type="entry name" value="SIS_dom_sf"/>
</dbReference>
<dbReference type="CDD" id="cd05013">
    <property type="entry name" value="SIS_RpiR"/>
    <property type="match status" value="1"/>
</dbReference>
<dbReference type="InterPro" id="IPR001347">
    <property type="entry name" value="SIS_dom"/>
</dbReference>
<dbReference type="SUPFAM" id="SSF46689">
    <property type="entry name" value="Homeodomain-like"/>
    <property type="match status" value="1"/>
</dbReference>
<organism evidence="4 5">
    <name type="scientific">Turicibacter sanguinis</name>
    <dbReference type="NCBI Taxonomy" id="154288"/>
    <lineage>
        <taxon>Bacteria</taxon>
        <taxon>Bacillati</taxon>
        <taxon>Bacillota</taxon>
        <taxon>Erysipelotrichia</taxon>
        <taxon>Erysipelotrichales</taxon>
        <taxon>Turicibacteraceae</taxon>
        <taxon>Turicibacter</taxon>
    </lineage>
</organism>
<gene>
    <name evidence="4" type="ORF">GMA92_02360</name>
</gene>
<dbReference type="AlphaFoldDB" id="A0A173TAU4"/>
<dbReference type="PROSITE" id="PS51071">
    <property type="entry name" value="HTH_RPIR"/>
    <property type="match status" value="1"/>
</dbReference>
<dbReference type="Pfam" id="PF01418">
    <property type="entry name" value="HTH_6"/>
    <property type="match status" value="1"/>
</dbReference>
<dbReference type="PROSITE" id="PS51464">
    <property type="entry name" value="SIS"/>
    <property type="match status" value="1"/>
</dbReference>
<accession>A0A173TAU4</accession>
<dbReference type="GO" id="GO:0003700">
    <property type="term" value="F:DNA-binding transcription factor activity"/>
    <property type="evidence" value="ECO:0007669"/>
    <property type="project" value="InterPro"/>
</dbReference>
<dbReference type="PANTHER" id="PTHR30514">
    <property type="entry name" value="GLUCOKINASE"/>
    <property type="match status" value="1"/>
</dbReference>
<evidence type="ECO:0000256" key="1">
    <source>
        <dbReference type="ARBA" id="ARBA00023015"/>
    </source>
</evidence>
<comment type="caution">
    <text evidence="4">The sequence shown here is derived from an EMBL/GenBank/DDBJ whole genome shotgun (WGS) entry which is preliminary data.</text>
</comment>
<dbReference type="GO" id="GO:0097367">
    <property type="term" value="F:carbohydrate derivative binding"/>
    <property type="evidence" value="ECO:0007669"/>
    <property type="project" value="InterPro"/>
</dbReference>
<dbReference type="InterPro" id="IPR009057">
    <property type="entry name" value="Homeodomain-like_sf"/>
</dbReference>
<dbReference type="InterPro" id="IPR000281">
    <property type="entry name" value="HTH_RpiR"/>
</dbReference>
<evidence type="ECO:0000256" key="3">
    <source>
        <dbReference type="ARBA" id="ARBA00023163"/>
    </source>
</evidence>
<dbReference type="PANTHER" id="PTHR30514:SF1">
    <property type="entry name" value="HTH-TYPE TRANSCRIPTIONAL REGULATOR HEXR-RELATED"/>
    <property type="match status" value="1"/>
</dbReference>
<keyword evidence="1" id="KW-0805">Transcription regulation</keyword>
<dbReference type="InterPro" id="IPR036388">
    <property type="entry name" value="WH-like_DNA-bd_sf"/>
</dbReference>
<dbReference type="Gene3D" id="1.10.10.10">
    <property type="entry name" value="Winged helix-like DNA-binding domain superfamily/Winged helix DNA-binding domain"/>
    <property type="match status" value="1"/>
</dbReference>
<dbReference type="EMBL" id="WMQE01000003">
    <property type="protein sequence ID" value="MTK20282.1"/>
    <property type="molecule type" value="Genomic_DNA"/>
</dbReference>
<dbReference type="Gene3D" id="3.40.50.10490">
    <property type="entry name" value="Glucose-6-phosphate isomerase like protein, domain 1"/>
    <property type="match status" value="1"/>
</dbReference>
<proteinExistence type="predicted"/>
<reference evidence="4 5" key="1">
    <citation type="journal article" date="2019" name="Nat. Med.">
        <title>A library of human gut bacterial isolates paired with longitudinal multiomics data enables mechanistic microbiome research.</title>
        <authorList>
            <person name="Poyet M."/>
            <person name="Groussin M."/>
            <person name="Gibbons S.M."/>
            <person name="Avila-Pacheco J."/>
            <person name="Jiang X."/>
            <person name="Kearney S.M."/>
            <person name="Perrotta A.R."/>
            <person name="Berdy B."/>
            <person name="Zhao S."/>
            <person name="Lieberman T.D."/>
            <person name="Swanson P.K."/>
            <person name="Smith M."/>
            <person name="Roesemann S."/>
            <person name="Alexander J.E."/>
            <person name="Rich S.A."/>
            <person name="Livny J."/>
            <person name="Vlamakis H."/>
            <person name="Clish C."/>
            <person name="Bullock K."/>
            <person name="Deik A."/>
            <person name="Scott J."/>
            <person name="Pierce K.A."/>
            <person name="Xavier R.J."/>
            <person name="Alm E.J."/>
        </authorList>
    </citation>
    <scope>NUCLEOTIDE SEQUENCE [LARGE SCALE GENOMIC DNA]</scope>
    <source>
        <strain evidence="4 5">BIOML-A198</strain>
    </source>
</reference>
<protein>
    <submittedName>
        <fullName evidence="4">DUF2529 family protein</fullName>
    </submittedName>
</protein>
<keyword evidence="2" id="KW-0238">DNA-binding</keyword>
<dbReference type="OrthoDB" id="63027at2"/>
<dbReference type="InterPro" id="IPR047640">
    <property type="entry name" value="RpiR-like"/>
</dbReference>
<name>A0A173TAU4_9FIRM</name>
<keyword evidence="3" id="KW-0804">Transcription</keyword>
<dbReference type="GO" id="GO:1901135">
    <property type="term" value="P:carbohydrate derivative metabolic process"/>
    <property type="evidence" value="ECO:0007669"/>
    <property type="project" value="InterPro"/>
</dbReference>
<dbReference type="Pfam" id="PF01380">
    <property type="entry name" value="SIS"/>
    <property type="match status" value="1"/>
</dbReference>
<evidence type="ECO:0000313" key="5">
    <source>
        <dbReference type="Proteomes" id="UP000487649"/>
    </source>
</evidence>
<evidence type="ECO:0000256" key="2">
    <source>
        <dbReference type="ARBA" id="ARBA00023125"/>
    </source>
</evidence>
<dbReference type="SUPFAM" id="SSF53697">
    <property type="entry name" value="SIS domain"/>
    <property type="match status" value="1"/>
</dbReference>
<dbReference type="InterPro" id="IPR035472">
    <property type="entry name" value="RpiR-like_SIS"/>
</dbReference>
<dbReference type="Proteomes" id="UP000487649">
    <property type="component" value="Unassembled WGS sequence"/>
</dbReference>
<dbReference type="GeneID" id="60058460"/>
<dbReference type="RefSeq" id="WP_006783944.1">
    <property type="nucleotide sequence ID" value="NZ_CABJBH010000002.1"/>
</dbReference>
<sequence>MTKNVLDKIFAVYDDLYEAEKKIATYILNNQEQVIEMTVSSLASASGASEATIIRFCKKCGYKGFHDLKMNIAKQMMNSGSVNSNDLNVSNLKQSLKNILDNKVDELTQTISLMDEKTVESVLDLLEKARVVQFAAVGNTIPVALDAAYKFNQIGISAVATPIHETQLALTYTLTEQDIIIVISNSGASKDLVTLIDAAKKHNIKVVGITNHDNSPIAVLCDYHITTFSRERLFFNEYCFSRISAMTVIEVLFLLLTSKKRDAYQIMNQHEQAMADDKI</sequence>
<dbReference type="GO" id="GO:0003677">
    <property type="term" value="F:DNA binding"/>
    <property type="evidence" value="ECO:0007669"/>
    <property type="project" value="UniProtKB-KW"/>
</dbReference>
<evidence type="ECO:0000313" key="4">
    <source>
        <dbReference type="EMBL" id="MTK20282.1"/>
    </source>
</evidence>